<feature type="compositionally biased region" description="Polar residues" evidence="1">
    <location>
        <begin position="104"/>
        <end position="117"/>
    </location>
</feature>
<dbReference type="Proteomes" id="UP001374579">
    <property type="component" value="Unassembled WGS sequence"/>
</dbReference>
<feature type="transmembrane region" description="Helical" evidence="2">
    <location>
        <begin position="31"/>
        <end position="54"/>
    </location>
</feature>
<keyword evidence="2" id="KW-0812">Transmembrane</keyword>
<name>A0AAN9BJQ8_9CAEN</name>
<dbReference type="AlphaFoldDB" id="A0AAN9BJQ8"/>
<evidence type="ECO:0000256" key="2">
    <source>
        <dbReference type="SAM" id="Phobius"/>
    </source>
</evidence>
<feature type="region of interest" description="Disordered" evidence="1">
    <location>
        <begin position="78"/>
        <end position="156"/>
    </location>
</feature>
<gene>
    <name evidence="3" type="ORF">V1264_017707</name>
</gene>
<keyword evidence="4" id="KW-1185">Reference proteome</keyword>
<keyword evidence="2" id="KW-1133">Transmembrane helix</keyword>
<evidence type="ECO:0000256" key="1">
    <source>
        <dbReference type="SAM" id="MobiDB-lite"/>
    </source>
</evidence>
<keyword evidence="2" id="KW-0472">Membrane</keyword>
<reference evidence="3 4" key="1">
    <citation type="submission" date="2024-02" db="EMBL/GenBank/DDBJ databases">
        <title>Chromosome-scale genome assembly of the rough periwinkle Littorina saxatilis.</title>
        <authorList>
            <person name="De Jode A."/>
            <person name="Faria R."/>
            <person name="Formenti G."/>
            <person name="Sims Y."/>
            <person name="Smith T.P."/>
            <person name="Tracey A."/>
            <person name="Wood J.M.D."/>
            <person name="Zagrodzka Z.B."/>
            <person name="Johannesson K."/>
            <person name="Butlin R.K."/>
            <person name="Leder E.H."/>
        </authorList>
    </citation>
    <scope>NUCLEOTIDE SEQUENCE [LARGE SCALE GENOMIC DNA]</scope>
    <source>
        <strain evidence="3">Snail1</strain>
        <tissue evidence="3">Muscle</tissue>
    </source>
</reference>
<comment type="caution">
    <text evidence="3">The sequence shown here is derived from an EMBL/GenBank/DDBJ whole genome shotgun (WGS) entry which is preliminary data.</text>
</comment>
<accession>A0AAN9BJQ8</accession>
<feature type="compositionally biased region" description="Polar residues" evidence="1">
    <location>
        <begin position="136"/>
        <end position="156"/>
    </location>
</feature>
<protein>
    <submittedName>
        <fullName evidence="3">Uncharacterized protein</fullName>
    </submittedName>
</protein>
<organism evidence="3 4">
    <name type="scientific">Littorina saxatilis</name>
    <dbReference type="NCBI Taxonomy" id="31220"/>
    <lineage>
        <taxon>Eukaryota</taxon>
        <taxon>Metazoa</taxon>
        <taxon>Spiralia</taxon>
        <taxon>Lophotrochozoa</taxon>
        <taxon>Mollusca</taxon>
        <taxon>Gastropoda</taxon>
        <taxon>Caenogastropoda</taxon>
        <taxon>Littorinimorpha</taxon>
        <taxon>Littorinoidea</taxon>
        <taxon>Littorinidae</taxon>
        <taxon>Littorina</taxon>
    </lineage>
</organism>
<sequence length="156" mass="16825">MPLCEVCTLETGCKEAESTGTSTKAVSDTPFFIGMSFLVVALACGVVIVATLTYRHRRNRLARRGSHQNVQIRLNVPDRKGRMQQLTMAEDVTGRPVIQLPSDDGQSVSSYSTGGSRKQSDMDWSESTVDSDDRGSQATSAYSGSASDEQSQASSH</sequence>
<proteinExistence type="predicted"/>
<evidence type="ECO:0000313" key="3">
    <source>
        <dbReference type="EMBL" id="KAK7106453.1"/>
    </source>
</evidence>
<evidence type="ECO:0000313" key="4">
    <source>
        <dbReference type="Proteomes" id="UP001374579"/>
    </source>
</evidence>
<dbReference type="EMBL" id="JBAMIC010000007">
    <property type="protein sequence ID" value="KAK7106453.1"/>
    <property type="molecule type" value="Genomic_DNA"/>
</dbReference>